<dbReference type="Proteomes" id="UP000325313">
    <property type="component" value="Unassembled WGS sequence"/>
</dbReference>
<reference evidence="4 5" key="1">
    <citation type="submission" date="2019-05" db="EMBL/GenBank/DDBJ databases">
        <title>Emergence of the Ug99 lineage of the wheat stem rust pathogen through somatic hybridization.</title>
        <authorList>
            <person name="Li F."/>
            <person name="Upadhyaya N.M."/>
            <person name="Sperschneider J."/>
            <person name="Matny O."/>
            <person name="Nguyen-Phuc H."/>
            <person name="Mago R."/>
            <person name="Raley C."/>
            <person name="Miller M.E."/>
            <person name="Silverstein K.A.T."/>
            <person name="Henningsen E."/>
            <person name="Hirsch C.D."/>
            <person name="Visser B."/>
            <person name="Pretorius Z.A."/>
            <person name="Steffenson B.J."/>
            <person name="Schwessinger B."/>
            <person name="Dodds P.N."/>
            <person name="Figueroa M."/>
        </authorList>
    </citation>
    <scope>NUCLEOTIDE SEQUENCE [LARGE SCALE GENOMIC DNA]</scope>
    <source>
        <strain evidence="2">21-0</strain>
        <strain evidence="3 5">Ug99</strain>
    </source>
</reference>
<dbReference type="EMBL" id="VDEP01000137">
    <property type="protein sequence ID" value="KAA1129207.1"/>
    <property type="molecule type" value="Genomic_DNA"/>
</dbReference>
<evidence type="ECO:0000313" key="3">
    <source>
        <dbReference type="EMBL" id="KAA1129207.1"/>
    </source>
</evidence>
<dbReference type="AlphaFoldDB" id="A0A5B0RUH2"/>
<feature type="region of interest" description="Disordered" evidence="1">
    <location>
        <begin position="37"/>
        <end position="71"/>
    </location>
</feature>
<gene>
    <name evidence="2" type="ORF">PGT21_011331</name>
    <name evidence="3" type="ORF">PGTUg99_012798</name>
</gene>
<protein>
    <submittedName>
        <fullName evidence="3">Uncharacterized protein</fullName>
    </submittedName>
</protein>
<evidence type="ECO:0000313" key="4">
    <source>
        <dbReference type="Proteomes" id="UP000324748"/>
    </source>
</evidence>
<accession>A0A5B0RUH2</accession>
<dbReference type="EMBL" id="VSWC01000105">
    <property type="protein sequence ID" value="KAA1086763.1"/>
    <property type="molecule type" value="Genomic_DNA"/>
</dbReference>
<evidence type="ECO:0000313" key="5">
    <source>
        <dbReference type="Proteomes" id="UP000325313"/>
    </source>
</evidence>
<keyword evidence="4" id="KW-1185">Reference proteome</keyword>
<feature type="compositionally biased region" description="Basic and acidic residues" evidence="1">
    <location>
        <begin position="43"/>
        <end position="57"/>
    </location>
</feature>
<comment type="caution">
    <text evidence="3">The sequence shown here is derived from an EMBL/GenBank/DDBJ whole genome shotgun (WGS) entry which is preliminary data.</text>
</comment>
<sequence>MISVKCAALWQKLDKKTKDKYCDPDFLSTLPNPYLRPAVSVEADQHPDSAENADQGKKQVQRKAYSDMKPD</sequence>
<name>A0A5B0RUH2_PUCGR</name>
<dbReference type="Proteomes" id="UP000324748">
    <property type="component" value="Unassembled WGS sequence"/>
</dbReference>
<evidence type="ECO:0000256" key="1">
    <source>
        <dbReference type="SAM" id="MobiDB-lite"/>
    </source>
</evidence>
<organism evidence="3 5">
    <name type="scientific">Puccinia graminis f. sp. tritici</name>
    <dbReference type="NCBI Taxonomy" id="56615"/>
    <lineage>
        <taxon>Eukaryota</taxon>
        <taxon>Fungi</taxon>
        <taxon>Dikarya</taxon>
        <taxon>Basidiomycota</taxon>
        <taxon>Pucciniomycotina</taxon>
        <taxon>Pucciniomycetes</taxon>
        <taxon>Pucciniales</taxon>
        <taxon>Pucciniaceae</taxon>
        <taxon>Puccinia</taxon>
    </lineage>
</organism>
<proteinExistence type="predicted"/>
<evidence type="ECO:0000313" key="2">
    <source>
        <dbReference type="EMBL" id="KAA1086763.1"/>
    </source>
</evidence>